<dbReference type="NCBIfam" id="NF008558">
    <property type="entry name" value="PRK11498.1"/>
    <property type="match status" value="1"/>
</dbReference>
<evidence type="ECO:0000256" key="3">
    <source>
        <dbReference type="ARBA" id="ARBA00022519"/>
    </source>
</evidence>
<feature type="domain" description="Glycosyltransferase 2-like" evidence="12">
    <location>
        <begin position="157"/>
        <end position="326"/>
    </location>
</feature>
<dbReference type="InterPro" id="IPR003919">
    <property type="entry name" value="Cell_synth_A"/>
</dbReference>
<sequence length="723" mass="79984">MSTSGSAPPPSSPPARAAQRRPATSHLRPLWLVPLLLVAVFLLLVVIAAPLNLIEQVVFGLVTLLIAMVVKRWPGRTATLALTCVSLVMSSRYLYWRLSETIDFGAGLDTFFSMGLIAAEIYAWLVLVLGYFQTIWPLGRKPVAMPADIDQWPTIDVLIPTYNEPLKVVKPTVLAALALDWPREKLNICLLDDGRRDEFRVFAEQAGVRWITRPDNKHAKAGNINAALKQTSGDLVAIFDCDHIPTRSFLQMTVGWFLKDRKLAMLQTPHHFFSPDPFERNLGTHRHVPNEGELFYGLVQDGNDLWDAAFFCGSCAVLRRDALLKIGGIAVETVTEDAHTALKLHRAGWTTAYLNLPQAAGLATESLSAHVGQRIRWARGMAQIFRIDNPLVGRGLSLAQRLCYVNAMLHFFYGLPRLIFLTAPLAYLFLEAHVINASALMIAAMALPHLVHANMTNSRVQGRFRHSFWAEVYETVLAWYILRPTTLALINPKAGSFNVTPKGGLVASRYIDWQIARPYLFLLVLNIAGLVVGGLRLFWWPAPEIETIVLNLVWTAYNIVIVGSALAAAAEARQVRGSHRVVLDIPATLCLADGRSLPGRTSDVSEGGLRLRLEDGTAVAPDTAVQVVLYRRGLASAFDAQVVDTDGGQLRLRFGPMSLAQESQLVQCTFARADAWLTRPAQRTDDRPFISMFRVMAHGLRGCAQLLPWRRESRPAPADGPDA</sequence>
<dbReference type="EC" id="2.4.1.12" evidence="11"/>
<evidence type="ECO:0000256" key="6">
    <source>
        <dbReference type="ARBA" id="ARBA00022692"/>
    </source>
</evidence>
<dbReference type="RefSeq" id="WP_305751378.1">
    <property type="nucleotide sequence ID" value="NZ_JAUZEE010000016.1"/>
</dbReference>
<evidence type="ECO:0000259" key="13">
    <source>
        <dbReference type="Pfam" id="PF07238"/>
    </source>
</evidence>
<dbReference type="SUPFAM" id="SSF141371">
    <property type="entry name" value="PilZ domain-like"/>
    <property type="match status" value="1"/>
</dbReference>
<evidence type="ECO:0000256" key="4">
    <source>
        <dbReference type="ARBA" id="ARBA00022676"/>
    </source>
</evidence>
<dbReference type="InterPro" id="IPR009875">
    <property type="entry name" value="PilZ_domain"/>
</dbReference>
<keyword evidence="11" id="KW-0973">c-di-GMP</keyword>
<dbReference type="GO" id="GO:0016760">
    <property type="term" value="F:cellulose synthase (UDP-forming) activity"/>
    <property type="evidence" value="ECO:0007669"/>
    <property type="project" value="UniProtKB-EC"/>
</dbReference>
<dbReference type="Pfam" id="PF07238">
    <property type="entry name" value="PilZ"/>
    <property type="match status" value="1"/>
</dbReference>
<keyword evidence="6 11" id="KW-0812">Transmembrane</keyword>
<evidence type="ECO:0000256" key="2">
    <source>
        <dbReference type="ARBA" id="ARBA00022475"/>
    </source>
</evidence>
<keyword evidence="8 11" id="KW-1133">Transmembrane helix</keyword>
<keyword evidence="7 11" id="KW-0135">Cellulose biosynthesis</keyword>
<dbReference type="NCBIfam" id="TIGR03030">
    <property type="entry name" value="CelA"/>
    <property type="match status" value="1"/>
</dbReference>
<dbReference type="InterPro" id="IPR029044">
    <property type="entry name" value="Nucleotide-diphossugar_trans"/>
</dbReference>
<feature type="transmembrane region" description="Helical" evidence="11">
    <location>
        <begin position="111"/>
        <end position="132"/>
    </location>
</feature>
<dbReference type="SUPFAM" id="SSF53448">
    <property type="entry name" value="Nucleotide-diphospho-sugar transferases"/>
    <property type="match status" value="1"/>
</dbReference>
<evidence type="ECO:0000256" key="8">
    <source>
        <dbReference type="ARBA" id="ARBA00022989"/>
    </source>
</evidence>
<feature type="transmembrane region" description="Helical" evidence="11">
    <location>
        <begin position="519"/>
        <end position="542"/>
    </location>
</feature>
<evidence type="ECO:0000256" key="10">
    <source>
        <dbReference type="ARBA" id="ARBA00048682"/>
    </source>
</evidence>
<keyword evidence="4 11" id="KW-0328">Glycosyltransferase</keyword>
<reference evidence="14 15" key="1">
    <citation type="submission" date="2023-08" db="EMBL/GenBank/DDBJ databases">
        <authorList>
            <person name="Roldan D.M."/>
            <person name="Menes R.J."/>
        </authorList>
    </citation>
    <scope>NUCLEOTIDE SEQUENCE [LARGE SCALE GENOMIC DNA]</scope>
    <source>
        <strain evidence="14 15">CCM 2812</strain>
    </source>
</reference>
<dbReference type="PANTHER" id="PTHR43867:SF2">
    <property type="entry name" value="CELLULOSE SYNTHASE CATALYTIC SUBUNIT A [UDP-FORMING]"/>
    <property type="match status" value="1"/>
</dbReference>
<dbReference type="PANTHER" id="PTHR43867">
    <property type="entry name" value="CELLULOSE SYNTHASE CATALYTIC SUBUNIT A [UDP-FORMING]"/>
    <property type="match status" value="1"/>
</dbReference>
<feature type="transmembrane region" description="Helical" evidence="11">
    <location>
        <begin position="411"/>
        <end position="429"/>
    </location>
</feature>
<name>A0ABT9G8N1_LEPDI</name>
<comment type="cofactor">
    <cofactor evidence="11">
        <name>Mg(2+)</name>
        <dbReference type="ChEBI" id="CHEBI:18420"/>
    </cofactor>
</comment>
<evidence type="ECO:0000259" key="12">
    <source>
        <dbReference type="Pfam" id="PF00535"/>
    </source>
</evidence>
<keyword evidence="15" id="KW-1185">Reference proteome</keyword>
<dbReference type="EMBL" id="JAUZEE010000016">
    <property type="protein sequence ID" value="MDP4302839.1"/>
    <property type="molecule type" value="Genomic_DNA"/>
</dbReference>
<evidence type="ECO:0000313" key="14">
    <source>
        <dbReference type="EMBL" id="MDP4302839.1"/>
    </source>
</evidence>
<comment type="subcellular location">
    <subcellularLocation>
        <location evidence="1">Cell inner membrane</location>
        <topology evidence="1">Multi-pass membrane protein</topology>
    </subcellularLocation>
</comment>
<comment type="caution">
    <text evidence="14">The sequence shown here is derived from an EMBL/GenBank/DDBJ whole genome shotgun (WGS) entry which is preliminary data.</text>
</comment>
<feature type="transmembrane region" description="Helical" evidence="11">
    <location>
        <begin position="30"/>
        <end position="47"/>
    </location>
</feature>
<proteinExistence type="predicted"/>
<dbReference type="Pfam" id="PF03552">
    <property type="entry name" value="Cellulose_synt"/>
    <property type="match status" value="1"/>
</dbReference>
<feature type="transmembrane region" description="Helical" evidence="11">
    <location>
        <begin position="77"/>
        <end position="96"/>
    </location>
</feature>
<keyword evidence="5 11" id="KW-0808">Transferase</keyword>
<dbReference type="InterPro" id="IPR001173">
    <property type="entry name" value="Glyco_trans_2-like"/>
</dbReference>
<keyword evidence="9 11" id="KW-0472">Membrane</keyword>
<evidence type="ECO:0000256" key="7">
    <source>
        <dbReference type="ARBA" id="ARBA00022916"/>
    </source>
</evidence>
<keyword evidence="3 11" id="KW-0997">Cell inner membrane</keyword>
<dbReference type="CDD" id="cd06421">
    <property type="entry name" value="CESA_CelA_like"/>
    <property type="match status" value="1"/>
</dbReference>
<comment type="function">
    <text evidence="11">Catalytic subunit of cellulose synthase. It polymerizes uridine 5'-diphosphate glucose to cellulose.</text>
</comment>
<dbReference type="PRINTS" id="PR01439">
    <property type="entry name" value="CELLSNTHASEA"/>
</dbReference>
<feature type="transmembrane region" description="Helical" evidence="11">
    <location>
        <begin position="435"/>
        <end position="455"/>
    </location>
</feature>
<dbReference type="Proteomes" id="UP001235760">
    <property type="component" value="Unassembled WGS sequence"/>
</dbReference>
<keyword evidence="2 11" id="KW-1003">Cell membrane</keyword>
<dbReference type="Pfam" id="PF00535">
    <property type="entry name" value="Glycos_transf_2"/>
    <property type="match status" value="1"/>
</dbReference>
<dbReference type="InterPro" id="IPR050321">
    <property type="entry name" value="Glycosyltr_2/OpgH_subfam"/>
</dbReference>
<comment type="catalytic activity">
    <reaction evidence="10 11">
        <text>[(1-&gt;4)-beta-D-glucosyl](n) + UDP-alpha-D-glucose = [(1-&gt;4)-beta-D-glucosyl](n+1) + UDP + H(+)</text>
        <dbReference type="Rhea" id="RHEA:19929"/>
        <dbReference type="Rhea" id="RHEA-COMP:10033"/>
        <dbReference type="Rhea" id="RHEA-COMP:10034"/>
        <dbReference type="ChEBI" id="CHEBI:15378"/>
        <dbReference type="ChEBI" id="CHEBI:18246"/>
        <dbReference type="ChEBI" id="CHEBI:58223"/>
        <dbReference type="ChEBI" id="CHEBI:58885"/>
        <dbReference type="EC" id="2.4.1.12"/>
    </reaction>
</comment>
<evidence type="ECO:0000313" key="15">
    <source>
        <dbReference type="Proteomes" id="UP001235760"/>
    </source>
</evidence>
<evidence type="ECO:0000256" key="9">
    <source>
        <dbReference type="ARBA" id="ARBA00023136"/>
    </source>
</evidence>
<evidence type="ECO:0000256" key="5">
    <source>
        <dbReference type="ARBA" id="ARBA00022679"/>
    </source>
</evidence>
<evidence type="ECO:0000256" key="1">
    <source>
        <dbReference type="ARBA" id="ARBA00004429"/>
    </source>
</evidence>
<comment type="pathway">
    <text evidence="11">Glycan metabolism; bacterial cellulose biosynthesis.</text>
</comment>
<dbReference type="Gene3D" id="3.90.550.10">
    <property type="entry name" value="Spore Coat Polysaccharide Biosynthesis Protein SpsA, Chain A"/>
    <property type="match status" value="1"/>
</dbReference>
<protein>
    <recommendedName>
        <fullName evidence="11">Cellulose synthase catalytic subunit [UDP-forming]</fullName>
        <ecNumber evidence="11">2.4.1.12</ecNumber>
    </recommendedName>
</protein>
<dbReference type="InterPro" id="IPR005150">
    <property type="entry name" value="Cellulose_synth"/>
</dbReference>
<organism evidence="14 15">
    <name type="scientific">Leptothrix discophora</name>
    <dbReference type="NCBI Taxonomy" id="89"/>
    <lineage>
        <taxon>Bacteria</taxon>
        <taxon>Pseudomonadati</taxon>
        <taxon>Pseudomonadota</taxon>
        <taxon>Betaproteobacteria</taxon>
        <taxon>Burkholderiales</taxon>
        <taxon>Sphaerotilaceae</taxon>
        <taxon>Leptothrix</taxon>
    </lineage>
</organism>
<gene>
    <name evidence="14" type="primary">bcsA</name>
    <name evidence="14" type="ORF">Q8X39_19545</name>
</gene>
<dbReference type="Gene3D" id="2.40.10.220">
    <property type="entry name" value="predicted glycosyltransferase like domains"/>
    <property type="match status" value="1"/>
</dbReference>
<feature type="domain" description="PilZ" evidence="13">
    <location>
        <begin position="574"/>
        <end position="670"/>
    </location>
</feature>
<evidence type="ECO:0000256" key="11">
    <source>
        <dbReference type="RuleBase" id="RU365020"/>
    </source>
</evidence>
<accession>A0ABT9G8N1</accession>
<feature type="transmembrane region" description="Helical" evidence="11">
    <location>
        <begin position="548"/>
        <end position="570"/>
    </location>
</feature>